<evidence type="ECO:0000313" key="2">
    <source>
        <dbReference type="Proteomes" id="UP000631670"/>
    </source>
</evidence>
<proteinExistence type="predicted"/>
<organism evidence="1 2">
    <name type="scientific">Amycolatopsis lexingtonensis</name>
    <dbReference type="NCBI Taxonomy" id="218822"/>
    <lineage>
        <taxon>Bacteria</taxon>
        <taxon>Bacillati</taxon>
        <taxon>Actinomycetota</taxon>
        <taxon>Actinomycetes</taxon>
        <taxon>Pseudonocardiales</taxon>
        <taxon>Pseudonocardiaceae</taxon>
        <taxon>Amycolatopsis</taxon>
    </lineage>
</organism>
<keyword evidence="2" id="KW-1185">Reference proteome</keyword>
<dbReference type="EMBL" id="JADBEG010000001">
    <property type="protein sequence ID" value="MBE1493467.1"/>
    <property type="molecule type" value="Genomic_DNA"/>
</dbReference>
<name>A0ABR9HRB4_9PSEU</name>
<dbReference type="Pfam" id="PF22880">
    <property type="entry name" value="DUF7019"/>
    <property type="match status" value="1"/>
</dbReference>
<protein>
    <submittedName>
        <fullName evidence="1">Uncharacterized protein</fullName>
    </submittedName>
</protein>
<accession>A0ABR9HRB4</accession>
<sequence>MGSTLSYQYYLYVSDSKVDMLLAQMAPGFTRKRTTEVSVNLKLFGGKQSSEAPAGGERTAKLQRVVRYLEDHGDLGTVDEPGQFFWGLLPMSWGPFPAEPTLAYFGGSTGQTVVGLGGSGHHILGGGPAPAGVPRSVLPSMLAGLRSDPEIGALTEAIKHEEDGAHKGALAAVQRANEAIPGPDQNLEFVAKRLLSGPSPTDAGVNVVLGTPLYVAQVD</sequence>
<dbReference type="NCBIfam" id="NF040893">
    <property type="entry name" value="SAVMC3_10250"/>
    <property type="match status" value="1"/>
</dbReference>
<comment type="caution">
    <text evidence="1">The sequence shown here is derived from an EMBL/GenBank/DDBJ whole genome shotgun (WGS) entry which is preliminary data.</text>
</comment>
<dbReference type="Proteomes" id="UP000631670">
    <property type="component" value="Unassembled WGS sequence"/>
</dbReference>
<reference evidence="1 2" key="1">
    <citation type="submission" date="2020-10" db="EMBL/GenBank/DDBJ databases">
        <title>Sequencing the genomes of 1000 actinobacteria strains.</title>
        <authorList>
            <person name="Klenk H.-P."/>
        </authorList>
    </citation>
    <scope>NUCLEOTIDE SEQUENCE [LARGE SCALE GENOMIC DNA]</scope>
    <source>
        <strain evidence="1 2">DSM 44653</strain>
    </source>
</reference>
<evidence type="ECO:0000313" key="1">
    <source>
        <dbReference type="EMBL" id="MBE1493467.1"/>
    </source>
</evidence>
<dbReference type="RefSeq" id="WP_225955574.1">
    <property type="nucleotide sequence ID" value="NZ_JADBEG010000001.1"/>
</dbReference>
<dbReference type="InterPro" id="IPR054284">
    <property type="entry name" value="DUF7019"/>
</dbReference>
<gene>
    <name evidence="1" type="ORF">H4696_000567</name>
</gene>